<protein>
    <recommendedName>
        <fullName evidence="3">Acylphosphatase-like domain-containing protein</fullName>
    </recommendedName>
</protein>
<proteinExistence type="inferred from homology"/>
<dbReference type="InterPro" id="IPR001792">
    <property type="entry name" value="Acylphosphatase-like_dom"/>
</dbReference>
<evidence type="ECO:0000256" key="2">
    <source>
        <dbReference type="RuleBase" id="RU004168"/>
    </source>
</evidence>
<feature type="domain" description="Acylphosphatase-like" evidence="3">
    <location>
        <begin position="2"/>
        <end position="87"/>
    </location>
</feature>
<reference evidence="4 5" key="1">
    <citation type="journal article" date="2015" name="Genome Announc.">
        <title>Genome Assemblies of Three Soil-Associated Devosia species: D. insulae, D. limi, and D. soli.</title>
        <authorList>
            <person name="Hassan Y.I."/>
            <person name="Lepp D."/>
            <person name="Zhou T."/>
        </authorList>
    </citation>
    <scope>NUCLEOTIDE SEQUENCE [LARGE SCALE GENOMIC DNA]</scope>
    <source>
        <strain evidence="4 5">DS-56</strain>
    </source>
</reference>
<dbReference type="Gene3D" id="3.30.70.100">
    <property type="match status" value="1"/>
</dbReference>
<evidence type="ECO:0000313" key="4">
    <source>
        <dbReference type="EMBL" id="OEO29096.1"/>
    </source>
</evidence>
<dbReference type="SUPFAM" id="SSF54975">
    <property type="entry name" value="Acylphosphatase/BLUF domain-like"/>
    <property type="match status" value="1"/>
</dbReference>
<sequence length="87" mass="9242">MHRRFAISGRLEVASYLEFVAERARWLDIRGWVSAEGSAVTLVAAGPEALVGALEMACTLGPLEALVETIEAVDEVGPVGNGFEVRG</sequence>
<dbReference type="EMBL" id="LAJE02000335">
    <property type="protein sequence ID" value="OEO29096.1"/>
    <property type="molecule type" value="Genomic_DNA"/>
</dbReference>
<gene>
    <name evidence="4" type="ORF">VW23_002455</name>
</gene>
<comment type="caution">
    <text evidence="1">Lacks conserved residue(s) required for the propagation of feature annotation.</text>
</comment>
<keyword evidence="5" id="KW-1185">Reference proteome</keyword>
<dbReference type="AlphaFoldDB" id="A0A1E5XKG2"/>
<comment type="similarity">
    <text evidence="2">Belongs to the acylphosphatase family.</text>
</comment>
<comment type="caution">
    <text evidence="4">The sequence shown here is derived from an EMBL/GenBank/DDBJ whole genome shotgun (WGS) entry which is preliminary data.</text>
</comment>
<dbReference type="PROSITE" id="PS51160">
    <property type="entry name" value="ACYLPHOSPHATASE_3"/>
    <property type="match status" value="1"/>
</dbReference>
<name>A0A1E5XKG2_9HYPH</name>
<organism evidence="4 5">
    <name type="scientific">Devosia insulae DS-56</name>
    <dbReference type="NCBI Taxonomy" id="1116389"/>
    <lineage>
        <taxon>Bacteria</taxon>
        <taxon>Pseudomonadati</taxon>
        <taxon>Pseudomonadota</taxon>
        <taxon>Alphaproteobacteria</taxon>
        <taxon>Hyphomicrobiales</taxon>
        <taxon>Devosiaceae</taxon>
        <taxon>Devosia</taxon>
    </lineage>
</organism>
<accession>A0A1E5XKG2</accession>
<dbReference type="Pfam" id="PF00708">
    <property type="entry name" value="Acylphosphatase"/>
    <property type="match status" value="1"/>
</dbReference>
<evidence type="ECO:0000259" key="3">
    <source>
        <dbReference type="PROSITE" id="PS51160"/>
    </source>
</evidence>
<dbReference type="Proteomes" id="UP000095463">
    <property type="component" value="Unassembled WGS sequence"/>
</dbReference>
<evidence type="ECO:0000313" key="5">
    <source>
        <dbReference type="Proteomes" id="UP000095463"/>
    </source>
</evidence>
<evidence type="ECO:0000256" key="1">
    <source>
        <dbReference type="PROSITE-ProRule" id="PRU00520"/>
    </source>
</evidence>
<dbReference type="InterPro" id="IPR036046">
    <property type="entry name" value="Acylphosphatase-like_dom_sf"/>
</dbReference>